<protein>
    <recommendedName>
        <fullName evidence="6">Peptidase S1 domain-containing protein</fullName>
    </recommendedName>
</protein>
<evidence type="ECO:0000256" key="1">
    <source>
        <dbReference type="ARBA" id="ARBA00022729"/>
    </source>
</evidence>
<comment type="caution">
    <text evidence="7">The sequence shown here is derived from an EMBL/GenBank/DDBJ whole genome shotgun (WGS) entry which is preliminary data.</text>
</comment>
<keyword evidence="2" id="KW-1015">Disulfide bond</keyword>
<dbReference type="GO" id="GO:0006508">
    <property type="term" value="P:proteolysis"/>
    <property type="evidence" value="ECO:0007669"/>
    <property type="project" value="InterPro"/>
</dbReference>
<organism evidence="7 8">
    <name type="scientific">Ignelater luminosus</name>
    <name type="common">Cucubano</name>
    <name type="synonym">Pyrophorus luminosus</name>
    <dbReference type="NCBI Taxonomy" id="2038154"/>
    <lineage>
        <taxon>Eukaryota</taxon>
        <taxon>Metazoa</taxon>
        <taxon>Ecdysozoa</taxon>
        <taxon>Arthropoda</taxon>
        <taxon>Hexapoda</taxon>
        <taxon>Insecta</taxon>
        <taxon>Pterygota</taxon>
        <taxon>Neoptera</taxon>
        <taxon>Endopterygota</taxon>
        <taxon>Coleoptera</taxon>
        <taxon>Polyphaga</taxon>
        <taxon>Elateriformia</taxon>
        <taxon>Elateroidea</taxon>
        <taxon>Elateridae</taxon>
        <taxon>Agrypninae</taxon>
        <taxon>Pyrophorini</taxon>
        <taxon>Ignelater</taxon>
    </lineage>
</organism>
<keyword evidence="1 5" id="KW-0732">Signal</keyword>
<accession>A0A8K0CR77</accession>
<dbReference type="Gene3D" id="2.40.10.10">
    <property type="entry name" value="Trypsin-like serine proteases"/>
    <property type="match status" value="2"/>
</dbReference>
<gene>
    <name evidence="7" type="ORF">ILUMI_17326</name>
</gene>
<dbReference type="PANTHER" id="PTHR24260">
    <property type="match status" value="1"/>
</dbReference>
<name>A0A8K0CR77_IGNLU</name>
<sequence length="299" mass="34688">MYRLKEFFLFICVLEVYSESESLISRYKKDIEYRCGMQHADDFPSDTDQKLIIEFPWIARLRYKTEPDDYEESLCSGSLISPRHVLTAAQCLFEDSTVLTSVRLGEYHTKNKTDCVFYRSIDAGECSTSQDFPVKDYIRHPGFDCTIDGTNNIGLVRLKKDVTKYTDYIRPICLPGPETPKPEIGELLSISGWGWNIQLTTYEVLTSKQKTTITLNSNEVCQNAGREMYKNQRCGVYKQDSLCLYDNGGPVMFFSKKDRRWYQEGIALSDEKNCIGDKLPLVYIQVVEYVDWIKQNMHY</sequence>
<dbReference type="OrthoDB" id="6357057at2759"/>
<dbReference type="FunFam" id="2.40.10.10:FF:000028">
    <property type="entry name" value="Serine protease easter"/>
    <property type="match status" value="1"/>
</dbReference>
<dbReference type="InterPro" id="IPR001254">
    <property type="entry name" value="Trypsin_dom"/>
</dbReference>
<keyword evidence="8" id="KW-1185">Reference proteome</keyword>
<dbReference type="InterPro" id="IPR001314">
    <property type="entry name" value="Peptidase_S1A"/>
</dbReference>
<evidence type="ECO:0000256" key="3">
    <source>
        <dbReference type="ARBA" id="ARBA00023180"/>
    </source>
</evidence>
<dbReference type="Pfam" id="PF00089">
    <property type="entry name" value="Trypsin"/>
    <property type="match status" value="1"/>
</dbReference>
<comment type="similarity">
    <text evidence="4">Belongs to the peptidase S1 family. CLIP subfamily.</text>
</comment>
<evidence type="ECO:0000313" key="7">
    <source>
        <dbReference type="EMBL" id="KAF2888847.1"/>
    </source>
</evidence>
<dbReference type="SMART" id="SM00020">
    <property type="entry name" value="Tryp_SPc"/>
    <property type="match status" value="1"/>
</dbReference>
<proteinExistence type="inferred from homology"/>
<evidence type="ECO:0000259" key="6">
    <source>
        <dbReference type="PROSITE" id="PS50240"/>
    </source>
</evidence>
<dbReference type="EMBL" id="VTPC01073286">
    <property type="protein sequence ID" value="KAF2888847.1"/>
    <property type="molecule type" value="Genomic_DNA"/>
</dbReference>
<reference evidence="7" key="1">
    <citation type="submission" date="2019-08" db="EMBL/GenBank/DDBJ databases">
        <title>The genome of the North American firefly Photinus pyralis.</title>
        <authorList>
            <consortium name="Photinus pyralis genome working group"/>
            <person name="Fallon T.R."/>
            <person name="Sander Lower S.E."/>
            <person name="Weng J.-K."/>
        </authorList>
    </citation>
    <scope>NUCLEOTIDE SEQUENCE</scope>
    <source>
        <strain evidence="7">TRF0915ILg1</strain>
        <tissue evidence="7">Whole body</tissue>
    </source>
</reference>
<feature type="signal peptide" evidence="5">
    <location>
        <begin position="1"/>
        <end position="20"/>
    </location>
</feature>
<dbReference type="InterPro" id="IPR009003">
    <property type="entry name" value="Peptidase_S1_PA"/>
</dbReference>
<evidence type="ECO:0000256" key="4">
    <source>
        <dbReference type="ARBA" id="ARBA00024195"/>
    </source>
</evidence>
<feature type="domain" description="Peptidase S1" evidence="6">
    <location>
        <begin position="54"/>
        <end position="298"/>
    </location>
</feature>
<dbReference type="PANTHER" id="PTHR24260:SF145">
    <property type="entry name" value="FI17609P1-RELATED"/>
    <property type="match status" value="1"/>
</dbReference>
<dbReference type="AlphaFoldDB" id="A0A8K0CR77"/>
<evidence type="ECO:0000256" key="5">
    <source>
        <dbReference type="SAM" id="SignalP"/>
    </source>
</evidence>
<dbReference type="Proteomes" id="UP000801492">
    <property type="component" value="Unassembled WGS sequence"/>
</dbReference>
<dbReference type="PROSITE" id="PS50240">
    <property type="entry name" value="TRYPSIN_DOM"/>
    <property type="match status" value="1"/>
</dbReference>
<dbReference type="InterPro" id="IPR051333">
    <property type="entry name" value="CLIP_Serine_Protease"/>
</dbReference>
<dbReference type="InterPro" id="IPR043504">
    <property type="entry name" value="Peptidase_S1_PA_chymotrypsin"/>
</dbReference>
<dbReference type="SUPFAM" id="SSF50494">
    <property type="entry name" value="Trypsin-like serine proteases"/>
    <property type="match status" value="1"/>
</dbReference>
<evidence type="ECO:0000313" key="8">
    <source>
        <dbReference type="Proteomes" id="UP000801492"/>
    </source>
</evidence>
<feature type="chain" id="PRO_5035450311" description="Peptidase S1 domain-containing protein" evidence="5">
    <location>
        <begin position="21"/>
        <end position="299"/>
    </location>
</feature>
<dbReference type="CDD" id="cd00190">
    <property type="entry name" value="Tryp_SPc"/>
    <property type="match status" value="1"/>
</dbReference>
<keyword evidence="3" id="KW-0325">Glycoprotein</keyword>
<evidence type="ECO:0000256" key="2">
    <source>
        <dbReference type="ARBA" id="ARBA00023157"/>
    </source>
</evidence>
<dbReference type="GO" id="GO:0004252">
    <property type="term" value="F:serine-type endopeptidase activity"/>
    <property type="evidence" value="ECO:0007669"/>
    <property type="project" value="InterPro"/>
</dbReference>
<dbReference type="PRINTS" id="PR00722">
    <property type="entry name" value="CHYMOTRYPSIN"/>
</dbReference>